<dbReference type="GO" id="GO:0004818">
    <property type="term" value="F:glutamate-tRNA ligase activity"/>
    <property type="evidence" value="ECO:0007669"/>
    <property type="project" value="UniProtKB-UniRule"/>
</dbReference>
<dbReference type="SUPFAM" id="SSF52374">
    <property type="entry name" value="Nucleotidylyl transferase"/>
    <property type="match status" value="1"/>
</dbReference>
<dbReference type="Proteomes" id="UP000198748">
    <property type="component" value="Unassembled WGS sequence"/>
</dbReference>
<feature type="domain" description="Glutamyl/glutaminyl-tRNA synthetase class Ib catalytic" evidence="9">
    <location>
        <begin position="6"/>
        <end position="350"/>
    </location>
</feature>
<dbReference type="InterPro" id="IPR014729">
    <property type="entry name" value="Rossmann-like_a/b/a_fold"/>
</dbReference>
<dbReference type="InterPro" id="IPR004527">
    <property type="entry name" value="Glu-tRNA-ligase_bac/mito"/>
</dbReference>
<keyword evidence="7 8" id="KW-0030">Aminoacyl-tRNA synthetase</keyword>
<dbReference type="InterPro" id="IPR045462">
    <property type="entry name" value="aa-tRNA-synth_I_cd-bd"/>
</dbReference>
<protein>
    <recommendedName>
        <fullName evidence="8">Glutamate--tRNA ligase</fullName>
        <ecNumber evidence="8">6.1.1.17</ecNumber>
    </recommendedName>
    <alternativeName>
        <fullName evidence="8">Glutamyl-tRNA synthetase</fullName>
        <shortName evidence="8">GluRS</shortName>
    </alternativeName>
</protein>
<organism evidence="11 12">
    <name type="scientific">Dyadobacter soli</name>
    <dbReference type="NCBI Taxonomy" id="659014"/>
    <lineage>
        <taxon>Bacteria</taxon>
        <taxon>Pseudomonadati</taxon>
        <taxon>Bacteroidota</taxon>
        <taxon>Cytophagia</taxon>
        <taxon>Cytophagales</taxon>
        <taxon>Spirosomataceae</taxon>
        <taxon>Dyadobacter</taxon>
    </lineage>
</organism>
<dbReference type="PRINTS" id="PR00987">
    <property type="entry name" value="TRNASYNTHGLU"/>
</dbReference>
<dbReference type="FunFam" id="3.40.50.620:FF:000127">
    <property type="entry name" value="Glutamate--tRNA ligase"/>
    <property type="match status" value="1"/>
</dbReference>
<evidence type="ECO:0000256" key="6">
    <source>
        <dbReference type="ARBA" id="ARBA00022917"/>
    </source>
</evidence>
<dbReference type="InterPro" id="IPR033910">
    <property type="entry name" value="GluRS_core"/>
</dbReference>
<comment type="caution">
    <text evidence="8">Lacks conserved residue(s) required for the propagation of feature annotation.</text>
</comment>
<feature type="short sequence motif" description="'HIGH' region" evidence="8">
    <location>
        <begin position="12"/>
        <end position="22"/>
    </location>
</feature>
<dbReference type="AlphaFoldDB" id="A0A1G7IQJ1"/>
<feature type="short sequence motif" description="'KMSKS' region" evidence="8">
    <location>
        <begin position="264"/>
        <end position="268"/>
    </location>
</feature>
<comment type="subcellular location">
    <subcellularLocation>
        <location evidence="8">Cytoplasm</location>
    </subcellularLocation>
</comment>
<evidence type="ECO:0000256" key="1">
    <source>
        <dbReference type="ARBA" id="ARBA00007894"/>
    </source>
</evidence>
<keyword evidence="2 8" id="KW-0963">Cytoplasm</keyword>
<dbReference type="GO" id="GO:0005829">
    <property type="term" value="C:cytosol"/>
    <property type="evidence" value="ECO:0007669"/>
    <property type="project" value="TreeGrafter"/>
</dbReference>
<dbReference type="HAMAP" id="MF_00022">
    <property type="entry name" value="Glu_tRNA_synth_type1"/>
    <property type="match status" value="1"/>
</dbReference>
<comment type="function">
    <text evidence="8">Catalyzes the attachment of glutamate to tRNA(Glu) in a two-step reaction: glutamate is first activated by ATP to form Glu-AMP and then transferred to the acceptor end of tRNA(Glu).</text>
</comment>
<keyword evidence="3 8" id="KW-0436">Ligase</keyword>
<dbReference type="EC" id="6.1.1.17" evidence="8"/>
<dbReference type="GO" id="GO:0008270">
    <property type="term" value="F:zinc ion binding"/>
    <property type="evidence" value="ECO:0007669"/>
    <property type="project" value="InterPro"/>
</dbReference>
<dbReference type="Gene3D" id="3.40.50.620">
    <property type="entry name" value="HUPs"/>
    <property type="match status" value="1"/>
</dbReference>
<dbReference type="Pfam" id="PF00749">
    <property type="entry name" value="tRNA-synt_1c"/>
    <property type="match status" value="1"/>
</dbReference>
<dbReference type="Gene3D" id="1.10.10.350">
    <property type="match status" value="1"/>
</dbReference>
<dbReference type="GO" id="GO:0006424">
    <property type="term" value="P:glutamyl-tRNA aminoacylation"/>
    <property type="evidence" value="ECO:0007669"/>
    <property type="project" value="UniProtKB-UniRule"/>
</dbReference>
<name>A0A1G7IQJ1_9BACT</name>
<dbReference type="EMBL" id="FNAN01000009">
    <property type="protein sequence ID" value="SDF15020.1"/>
    <property type="molecule type" value="Genomic_DNA"/>
</dbReference>
<comment type="subunit">
    <text evidence="8">Monomer.</text>
</comment>
<dbReference type="SUPFAM" id="SSF48163">
    <property type="entry name" value="An anticodon-binding domain of class I aminoacyl-tRNA synthetases"/>
    <property type="match status" value="1"/>
</dbReference>
<dbReference type="InterPro" id="IPR000924">
    <property type="entry name" value="Glu/Gln-tRNA-synth"/>
</dbReference>
<dbReference type="InterPro" id="IPR008925">
    <property type="entry name" value="aa_tRNA-synth_I_cd-bd_sf"/>
</dbReference>
<evidence type="ECO:0000256" key="8">
    <source>
        <dbReference type="HAMAP-Rule" id="MF_00022"/>
    </source>
</evidence>
<comment type="similarity">
    <text evidence="1 8">Belongs to the class-I aminoacyl-tRNA synthetase family. Glutamate--tRNA ligase type 1 subfamily.</text>
</comment>
<keyword evidence="12" id="KW-1185">Reference proteome</keyword>
<comment type="catalytic activity">
    <reaction evidence="8">
        <text>tRNA(Glu) + L-glutamate + ATP = L-glutamyl-tRNA(Glu) + AMP + diphosphate</text>
        <dbReference type="Rhea" id="RHEA:23540"/>
        <dbReference type="Rhea" id="RHEA-COMP:9663"/>
        <dbReference type="Rhea" id="RHEA-COMP:9680"/>
        <dbReference type="ChEBI" id="CHEBI:29985"/>
        <dbReference type="ChEBI" id="CHEBI:30616"/>
        <dbReference type="ChEBI" id="CHEBI:33019"/>
        <dbReference type="ChEBI" id="CHEBI:78442"/>
        <dbReference type="ChEBI" id="CHEBI:78520"/>
        <dbReference type="ChEBI" id="CHEBI:456215"/>
        <dbReference type="EC" id="6.1.1.17"/>
    </reaction>
</comment>
<dbReference type="CDD" id="cd00808">
    <property type="entry name" value="GluRS_core"/>
    <property type="match status" value="1"/>
</dbReference>
<dbReference type="RefSeq" id="WP_090151778.1">
    <property type="nucleotide sequence ID" value="NZ_FNAN01000009.1"/>
</dbReference>
<dbReference type="InterPro" id="IPR049940">
    <property type="entry name" value="GluQ/Sye"/>
</dbReference>
<dbReference type="PANTHER" id="PTHR43311">
    <property type="entry name" value="GLUTAMATE--TRNA LIGASE"/>
    <property type="match status" value="1"/>
</dbReference>
<evidence type="ECO:0000256" key="3">
    <source>
        <dbReference type="ARBA" id="ARBA00022598"/>
    </source>
</evidence>
<evidence type="ECO:0000313" key="11">
    <source>
        <dbReference type="EMBL" id="SDF15020.1"/>
    </source>
</evidence>
<dbReference type="Pfam" id="PF19269">
    <property type="entry name" value="Anticodon_2"/>
    <property type="match status" value="1"/>
</dbReference>
<dbReference type="InterPro" id="IPR020058">
    <property type="entry name" value="Glu/Gln-tRNA-synth_Ib_cat-dom"/>
</dbReference>
<dbReference type="STRING" id="659014.SAMN04487996_10970"/>
<evidence type="ECO:0000313" key="12">
    <source>
        <dbReference type="Proteomes" id="UP000198748"/>
    </source>
</evidence>
<dbReference type="GO" id="GO:0000049">
    <property type="term" value="F:tRNA binding"/>
    <property type="evidence" value="ECO:0007669"/>
    <property type="project" value="InterPro"/>
</dbReference>
<dbReference type="PANTHER" id="PTHR43311:SF2">
    <property type="entry name" value="GLUTAMATE--TRNA LIGASE, MITOCHONDRIAL-RELATED"/>
    <property type="match status" value="1"/>
</dbReference>
<gene>
    <name evidence="8" type="primary">gltX</name>
    <name evidence="11" type="ORF">SAMN04487996_10970</name>
</gene>
<dbReference type="PROSITE" id="PS00178">
    <property type="entry name" value="AA_TRNA_LIGASE_I"/>
    <property type="match status" value="1"/>
</dbReference>
<sequence>MNNRPVRVRFAPSPTGPLHAGGVRTALYNYLFARQQGGQMLLRIEDTDQNRYVPGAEAYILEALEWLGIGIDEGPQQGGPHAPYRQSERKEMYREYAERLVQEGKAYYAFDTTEQLDDMRKRLEAAKVAAVQYNAITRTEMTNSLTLSAEETRARLESGDPYVIRMKISPKEEVRFNDLIRGWVVVHSSQIDDKVLLKSDGMPTYHLANIVDDHLMGITHVIRGEEWLPSAPLHVLLYRYFGWESTMPQFAHLPLLLKPDGNGKLSKRDADLGGFPIFPLEWTDPNTGDKARGFREEGYLPGATANFLALLGWNAGTEQEIFSMDELIASFSFERVHKAGARFDIQKANWFNQQYLKQLDDAAIIEELKPLYSAKSINVNDDQLVQIVHLLKDRVHFIKEIVSESLFLFAAPEEYDQDVVIKKWNEEAVNAIGAFKDALAGFEGNFVAHDIKEVLSAAMEAAGIKMGKIMQALRLAVTGAGAGPDLMIIMEILGKEEVVKRLETALSRLSAQIRLA</sequence>
<dbReference type="InterPro" id="IPR020751">
    <property type="entry name" value="aa-tRNA-synth_I_codon-bd_sub2"/>
</dbReference>
<evidence type="ECO:0000256" key="5">
    <source>
        <dbReference type="ARBA" id="ARBA00022840"/>
    </source>
</evidence>
<evidence type="ECO:0000256" key="2">
    <source>
        <dbReference type="ARBA" id="ARBA00022490"/>
    </source>
</evidence>
<dbReference type="NCBIfam" id="TIGR00464">
    <property type="entry name" value="gltX_bact"/>
    <property type="match status" value="1"/>
</dbReference>
<reference evidence="12" key="1">
    <citation type="submission" date="2016-10" db="EMBL/GenBank/DDBJ databases">
        <authorList>
            <person name="Varghese N."/>
            <person name="Submissions S."/>
        </authorList>
    </citation>
    <scope>NUCLEOTIDE SEQUENCE [LARGE SCALE GENOMIC DNA]</scope>
    <source>
        <strain evidence="12">DSM 25329</strain>
    </source>
</reference>
<proteinExistence type="inferred from homology"/>
<evidence type="ECO:0000256" key="4">
    <source>
        <dbReference type="ARBA" id="ARBA00022741"/>
    </source>
</evidence>
<feature type="binding site" evidence="8">
    <location>
        <position position="267"/>
    </location>
    <ligand>
        <name>ATP</name>
        <dbReference type="ChEBI" id="CHEBI:30616"/>
    </ligand>
</feature>
<evidence type="ECO:0000259" key="9">
    <source>
        <dbReference type="Pfam" id="PF00749"/>
    </source>
</evidence>
<dbReference type="OrthoDB" id="9807503at2"/>
<dbReference type="GO" id="GO:0005524">
    <property type="term" value="F:ATP binding"/>
    <property type="evidence" value="ECO:0007669"/>
    <property type="project" value="UniProtKB-UniRule"/>
</dbReference>
<keyword evidence="4 8" id="KW-0547">Nucleotide-binding</keyword>
<feature type="domain" description="Aminoacyl-tRNA synthetase class I anticodon-binding" evidence="10">
    <location>
        <begin position="365"/>
        <end position="506"/>
    </location>
</feature>
<dbReference type="InterPro" id="IPR001412">
    <property type="entry name" value="aa-tRNA-synth_I_CS"/>
</dbReference>
<keyword evidence="6 8" id="KW-0648">Protein biosynthesis</keyword>
<evidence type="ECO:0000256" key="7">
    <source>
        <dbReference type="ARBA" id="ARBA00023146"/>
    </source>
</evidence>
<evidence type="ECO:0000259" key="10">
    <source>
        <dbReference type="Pfam" id="PF19269"/>
    </source>
</evidence>
<keyword evidence="5 8" id="KW-0067">ATP-binding</keyword>
<accession>A0A1G7IQJ1</accession>